<name>A0ABU3WY24_9EURY</name>
<dbReference type="EMBL" id="WBKO01000001">
    <property type="protein sequence ID" value="MDV2480704.1"/>
    <property type="molecule type" value="Genomic_DNA"/>
</dbReference>
<dbReference type="Pfam" id="PF01609">
    <property type="entry name" value="DDE_Tnp_1"/>
    <property type="match status" value="1"/>
</dbReference>
<reference evidence="2 3" key="1">
    <citation type="submission" date="2019-10" db="EMBL/GenBank/DDBJ databases">
        <title>Isolation and characterization of Methanoculleus sp. Wushi-C6 from a hot spring well.</title>
        <authorList>
            <person name="Chen S.-C."/>
            <person name="Lan Z.-H."/>
            <person name="You Y.-T."/>
            <person name="Lai M.-C."/>
        </authorList>
    </citation>
    <scope>NUCLEOTIDE SEQUENCE [LARGE SCALE GENOMIC DNA]</scope>
    <source>
        <strain evidence="2 3">Wushi-C6</strain>
    </source>
</reference>
<protein>
    <submittedName>
        <fullName evidence="2">Transposase</fullName>
    </submittedName>
</protein>
<comment type="caution">
    <text evidence="2">The sequence shown here is derived from an EMBL/GenBank/DDBJ whole genome shotgun (WGS) entry which is preliminary data.</text>
</comment>
<proteinExistence type="predicted"/>
<feature type="domain" description="Transposase IS4-like" evidence="1">
    <location>
        <begin position="8"/>
        <end position="131"/>
    </location>
</feature>
<evidence type="ECO:0000259" key="1">
    <source>
        <dbReference type="Pfam" id="PF01609"/>
    </source>
</evidence>
<evidence type="ECO:0000313" key="3">
    <source>
        <dbReference type="Proteomes" id="UP001281203"/>
    </source>
</evidence>
<organism evidence="2 3">
    <name type="scientific">Methanoculleus caldifontis</name>
    <dbReference type="NCBI Taxonomy" id="2651577"/>
    <lineage>
        <taxon>Archaea</taxon>
        <taxon>Methanobacteriati</taxon>
        <taxon>Methanobacteriota</taxon>
        <taxon>Stenosarchaea group</taxon>
        <taxon>Methanomicrobia</taxon>
        <taxon>Methanomicrobiales</taxon>
        <taxon>Methanomicrobiaceae</taxon>
        <taxon>Methanoculleus</taxon>
    </lineage>
</organism>
<gene>
    <name evidence="2" type="ORF">F8E02_01510</name>
</gene>
<dbReference type="InterPro" id="IPR002559">
    <property type="entry name" value="Transposase_11"/>
</dbReference>
<keyword evidence="3" id="KW-1185">Reference proteome</keyword>
<dbReference type="PANTHER" id="PTHR30007">
    <property type="entry name" value="PHP DOMAIN PROTEIN"/>
    <property type="match status" value="1"/>
</dbReference>
<dbReference type="Proteomes" id="UP001281203">
    <property type="component" value="Unassembled WGS sequence"/>
</dbReference>
<dbReference type="PANTHER" id="PTHR30007:SF1">
    <property type="entry name" value="BLR1914 PROTEIN"/>
    <property type="match status" value="1"/>
</dbReference>
<accession>A0ABU3WY24</accession>
<dbReference type="RefSeq" id="WP_394357921.1">
    <property type="nucleotide sequence ID" value="NZ_WBKO01000001.1"/>
</dbReference>
<sequence length="140" mass="16094">MECSGRSEGLPLACAVAPANIHDSRLYEPTIQAFEIPEAQIRPMIIAADAVYGATKIRWYNRKRGIRSNIPVDRRARRHPKRGRPFWFGPEVYKKHNAVERFFSGIEAFKTIVPRYGRYEHSFRGLIHLACSVSIRRVLG</sequence>
<evidence type="ECO:0000313" key="2">
    <source>
        <dbReference type="EMBL" id="MDV2480704.1"/>
    </source>
</evidence>